<dbReference type="EMBL" id="CAJNJA010005754">
    <property type="protein sequence ID" value="CAE7197896.1"/>
    <property type="molecule type" value="Genomic_DNA"/>
</dbReference>
<dbReference type="InterPro" id="IPR007074">
    <property type="entry name" value="LicD/FKTN/FKRP_NTP_transf"/>
</dbReference>
<protein>
    <recommendedName>
        <fullName evidence="1">LicD/FKTN/FKRP nucleotidyltransferase domain-containing protein</fullName>
    </recommendedName>
</protein>
<proteinExistence type="predicted"/>
<dbReference type="Proteomes" id="UP000601435">
    <property type="component" value="Unassembled WGS sequence"/>
</dbReference>
<comment type="caution">
    <text evidence="2">The sequence shown here is derived from an EMBL/GenBank/DDBJ whole genome shotgun (WGS) entry which is preliminary data.</text>
</comment>
<dbReference type="PANTHER" id="PTHR13627:SF31">
    <property type="entry name" value="RIBITOL 5-PHOSPHATE TRANSFERASE FKRP"/>
    <property type="match status" value="1"/>
</dbReference>
<dbReference type="AlphaFoldDB" id="A0A812J5D1"/>
<keyword evidence="3" id="KW-1185">Reference proteome</keyword>
<evidence type="ECO:0000313" key="3">
    <source>
        <dbReference type="Proteomes" id="UP000601435"/>
    </source>
</evidence>
<feature type="non-terminal residue" evidence="2">
    <location>
        <position position="215"/>
    </location>
</feature>
<evidence type="ECO:0000259" key="1">
    <source>
        <dbReference type="Pfam" id="PF04991"/>
    </source>
</evidence>
<reference evidence="2" key="1">
    <citation type="submission" date="2021-02" db="EMBL/GenBank/DDBJ databases">
        <authorList>
            <person name="Dougan E. K."/>
            <person name="Rhodes N."/>
            <person name="Thang M."/>
            <person name="Chan C."/>
        </authorList>
    </citation>
    <scope>NUCLEOTIDE SEQUENCE</scope>
</reference>
<gene>
    <name evidence="2" type="ORF">SNEC2469_LOCUS1429</name>
</gene>
<feature type="domain" description="LicD/FKTN/FKRP nucleotidyltransferase" evidence="1">
    <location>
        <begin position="16"/>
        <end position="56"/>
    </location>
</feature>
<organism evidence="2 3">
    <name type="scientific">Symbiodinium necroappetens</name>
    <dbReference type="NCBI Taxonomy" id="1628268"/>
    <lineage>
        <taxon>Eukaryota</taxon>
        <taxon>Sar</taxon>
        <taxon>Alveolata</taxon>
        <taxon>Dinophyceae</taxon>
        <taxon>Suessiales</taxon>
        <taxon>Symbiodiniaceae</taxon>
        <taxon>Symbiodinium</taxon>
    </lineage>
</organism>
<dbReference type="InterPro" id="IPR052613">
    <property type="entry name" value="LicD_transferase"/>
</dbReference>
<accession>A0A812J5D1</accession>
<evidence type="ECO:0000313" key="2">
    <source>
        <dbReference type="EMBL" id="CAE7197896.1"/>
    </source>
</evidence>
<dbReference type="OrthoDB" id="409083at2759"/>
<dbReference type="PANTHER" id="PTHR13627">
    <property type="entry name" value="FUKUTIN RELATED PROTEIN"/>
    <property type="match status" value="1"/>
</dbReference>
<name>A0A812J5D1_9DINO</name>
<sequence>MFEMLVDFSNFLTRLNVTFMVSEGTLLGAVRDEDIIPYTADLDIFVPREGWERAMLINEEQMGPKSYHFMVDPDQPHCARLCAVWEGYPVNRAPFNEHFEWDTEKVGNDLAYYMDIYDEDMDFAIATKHLIYPPSAVKIRNHTFPAPREKEIYVEARYGPSWRIPDHQARELAEKYPTLEEARVWSQNMLMLREARQNLHAGFRLLERASVSFKT</sequence>
<dbReference type="GO" id="GO:0009100">
    <property type="term" value="P:glycoprotein metabolic process"/>
    <property type="evidence" value="ECO:0007669"/>
    <property type="project" value="UniProtKB-ARBA"/>
</dbReference>
<dbReference type="Pfam" id="PF04991">
    <property type="entry name" value="LicD"/>
    <property type="match status" value="1"/>
</dbReference>